<proteinExistence type="predicted"/>
<dbReference type="AlphaFoldDB" id="X1D4D6"/>
<protein>
    <submittedName>
        <fullName evidence="1">Uncharacterized protein</fullName>
    </submittedName>
</protein>
<organism evidence="1">
    <name type="scientific">marine sediment metagenome</name>
    <dbReference type="NCBI Taxonomy" id="412755"/>
    <lineage>
        <taxon>unclassified sequences</taxon>
        <taxon>metagenomes</taxon>
        <taxon>ecological metagenomes</taxon>
    </lineage>
</organism>
<comment type="caution">
    <text evidence="1">The sequence shown here is derived from an EMBL/GenBank/DDBJ whole genome shotgun (WGS) entry which is preliminary data.</text>
</comment>
<evidence type="ECO:0000313" key="1">
    <source>
        <dbReference type="EMBL" id="GAH15062.1"/>
    </source>
</evidence>
<reference evidence="1" key="1">
    <citation type="journal article" date="2014" name="Front. Microbiol.">
        <title>High frequency of phylogenetically diverse reductive dehalogenase-homologous genes in deep subseafloor sedimentary metagenomes.</title>
        <authorList>
            <person name="Kawai M."/>
            <person name="Futagami T."/>
            <person name="Toyoda A."/>
            <person name="Takaki Y."/>
            <person name="Nishi S."/>
            <person name="Hori S."/>
            <person name="Arai W."/>
            <person name="Tsubouchi T."/>
            <person name="Morono Y."/>
            <person name="Uchiyama I."/>
            <person name="Ito T."/>
            <person name="Fujiyama A."/>
            <person name="Inagaki F."/>
            <person name="Takami H."/>
        </authorList>
    </citation>
    <scope>NUCLEOTIDE SEQUENCE</scope>
    <source>
        <strain evidence="1">Expedition CK06-06</strain>
    </source>
</reference>
<sequence length="30" mass="3454">MKSFKAAFPKEARNIAEGKQCHSDNKIIYK</sequence>
<dbReference type="EMBL" id="BART01038196">
    <property type="protein sequence ID" value="GAH15062.1"/>
    <property type="molecule type" value="Genomic_DNA"/>
</dbReference>
<name>X1D4D6_9ZZZZ</name>
<gene>
    <name evidence="1" type="ORF">S01H4_63489</name>
</gene>
<accession>X1D4D6</accession>
<feature type="non-terminal residue" evidence="1">
    <location>
        <position position="30"/>
    </location>
</feature>